<dbReference type="EC" id="2.5.1.18" evidence="3"/>
<evidence type="ECO:0000256" key="7">
    <source>
        <dbReference type="ARBA" id="ARBA00047960"/>
    </source>
</evidence>
<dbReference type="FunFam" id="1.20.1050.10:FF:000004">
    <property type="entry name" value="Glutathione S-transferase F2"/>
    <property type="match status" value="1"/>
</dbReference>
<dbReference type="InterPro" id="IPR034347">
    <property type="entry name" value="GST_Phi_C"/>
</dbReference>
<accession>A0AAV8TI34</accession>
<evidence type="ECO:0000256" key="3">
    <source>
        <dbReference type="ARBA" id="ARBA00012452"/>
    </source>
</evidence>
<dbReference type="GO" id="GO:0005829">
    <property type="term" value="C:cytosol"/>
    <property type="evidence" value="ECO:0007669"/>
    <property type="project" value="UniProtKB-SubCell"/>
</dbReference>
<keyword evidence="4" id="KW-0963">Cytoplasm</keyword>
<protein>
    <recommendedName>
        <fullName evidence="3">glutathione transferase</fullName>
        <ecNumber evidence="3">2.5.1.18</ecNumber>
    </recommendedName>
</protein>
<evidence type="ECO:0000259" key="8">
    <source>
        <dbReference type="PROSITE" id="PS50404"/>
    </source>
</evidence>
<proteinExistence type="inferred from homology"/>
<dbReference type="PROSITE" id="PS50404">
    <property type="entry name" value="GST_NTER"/>
    <property type="match status" value="1"/>
</dbReference>
<dbReference type="SFLD" id="SFLDG00358">
    <property type="entry name" value="Main_(cytGST)"/>
    <property type="match status" value="1"/>
</dbReference>
<keyword evidence="5" id="KW-0216">Detoxification</keyword>
<dbReference type="GO" id="GO:0004364">
    <property type="term" value="F:glutathione transferase activity"/>
    <property type="evidence" value="ECO:0007669"/>
    <property type="project" value="UniProtKB-EC"/>
</dbReference>
<feature type="domain" description="GST C-terminal" evidence="9">
    <location>
        <begin position="90"/>
        <end position="214"/>
    </location>
</feature>
<evidence type="ECO:0000256" key="2">
    <source>
        <dbReference type="ARBA" id="ARBA00010128"/>
    </source>
</evidence>
<evidence type="ECO:0000256" key="1">
    <source>
        <dbReference type="ARBA" id="ARBA00004514"/>
    </source>
</evidence>
<dbReference type="Gene3D" id="1.20.1050.10">
    <property type="match status" value="1"/>
</dbReference>
<dbReference type="InterPro" id="IPR036249">
    <property type="entry name" value="Thioredoxin-like_sf"/>
</dbReference>
<comment type="catalytic activity">
    <reaction evidence="7">
        <text>RX + glutathione = an S-substituted glutathione + a halide anion + H(+)</text>
        <dbReference type="Rhea" id="RHEA:16437"/>
        <dbReference type="ChEBI" id="CHEBI:15378"/>
        <dbReference type="ChEBI" id="CHEBI:16042"/>
        <dbReference type="ChEBI" id="CHEBI:17792"/>
        <dbReference type="ChEBI" id="CHEBI:57925"/>
        <dbReference type="ChEBI" id="CHEBI:90779"/>
        <dbReference type="EC" id="2.5.1.18"/>
    </reaction>
</comment>
<dbReference type="Gene3D" id="3.40.30.10">
    <property type="entry name" value="Glutaredoxin"/>
    <property type="match status" value="1"/>
</dbReference>
<dbReference type="PANTHER" id="PTHR43900:SF3">
    <property type="entry name" value="GLUTATHIONE S-TRANSFERASE RHO"/>
    <property type="match status" value="1"/>
</dbReference>
<dbReference type="Pfam" id="PF00043">
    <property type="entry name" value="GST_C"/>
    <property type="match status" value="1"/>
</dbReference>
<organism evidence="10 11">
    <name type="scientific">Erythroxylum novogranatense</name>
    <dbReference type="NCBI Taxonomy" id="1862640"/>
    <lineage>
        <taxon>Eukaryota</taxon>
        <taxon>Viridiplantae</taxon>
        <taxon>Streptophyta</taxon>
        <taxon>Embryophyta</taxon>
        <taxon>Tracheophyta</taxon>
        <taxon>Spermatophyta</taxon>
        <taxon>Magnoliopsida</taxon>
        <taxon>eudicotyledons</taxon>
        <taxon>Gunneridae</taxon>
        <taxon>Pentapetalae</taxon>
        <taxon>rosids</taxon>
        <taxon>fabids</taxon>
        <taxon>Malpighiales</taxon>
        <taxon>Erythroxylaceae</taxon>
        <taxon>Erythroxylum</taxon>
    </lineage>
</organism>
<dbReference type="GO" id="GO:0009407">
    <property type="term" value="P:toxin catabolic process"/>
    <property type="evidence" value="ECO:0007669"/>
    <property type="project" value="UniProtKB-ARBA"/>
</dbReference>
<dbReference type="SUPFAM" id="SSF52833">
    <property type="entry name" value="Thioredoxin-like"/>
    <property type="match status" value="1"/>
</dbReference>
<dbReference type="SUPFAM" id="SSF47616">
    <property type="entry name" value="GST C-terminal domain-like"/>
    <property type="match status" value="1"/>
</dbReference>
<dbReference type="AlphaFoldDB" id="A0AAV8TI34"/>
<dbReference type="Pfam" id="PF02798">
    <property type="entry name" value="GST_N"/>
    <property type="match status" value="1"/>
</dbReference>
<dbReference type="SFLD" id="SFLDS00019">
    <property type="entry name" value="Glutathione_Transferase_(cytos"/>
    <property type="match status" value="1"/>
</dbReference>
<keyword evidence="6" id="KW-0808">Transferase</keyword>
<name>A0AAV8TI34_9ROSI</name>
<dbReference type="EMBL" id="JAIWQS010000005">
    <property type="protein sequence ID" value="KAJ8766495.1"/>
    <property type="molecule type" value="Genomic_DNA"/>
</dbReference>
<comment type="similarity">
    <text evidence="2">Belongs to the GST superfamily. Phi family.</text>
</comment>
<dbReference type="InterPro" id="IPR036282">
    <property type="entry name" value="Glutathione-S-Trfase_C_sf"/>
</dbReference>
<dbReference type="GO" id="GO:0006749">
    <property type="term" value="P:glutathione metabolic process"/>
    <property type="evidence" value="ECO:0007669"/>
    <property type="project" value="TreeGrafter"/>
</dbReference>
<dbReference type="PROSITE" id="PS50405">
    <property type="entry name" value="GST_CTER"/>
    <property type="match status" value="1"/>
</dbReference>
<sequence>MTIKVHGIPGSTCVARVLLCLQEKGLEYDIVQLDVMAGEQKQQPYLSINPFGQIPAFEDGDVSLFESRAINKYLANKYKDVGTNLLQSASFLESTVIDLWMEVESQQFNPPMSTIIKQTLVNPIFGKPTDQKIVETELAKLGEVLDVYEERLSKNKYLAGEHYTLADLHHIPYLVYFMKSPRATVVTSRPHVSAWWDTISSRPGTVKVSSEMKF</sequence>
<dbReference type="Proteomes" id="UP001159364">
    <property type="component" value="Linkage Group LG05"/>
</dbReference>
<dbReference type="GO" id="GO:0043295">
    <property type="term" value="F:glutathione binding"/>
    <property type="evidence" value="ECO:0007669"/>
    <property type="project" value="TreeGrafter"/>
</dbReference>
<evidence type="ECO:0000256" key="5">
    <source>
        <dbReference type="ARBA" id="ARBA00022575"/>
    </source>
</evidence>
<dbReference type="PANTHER" id="PTHR43900">
    <property type="entry name" value="GLUTATHIONE S-TRANSFERASE RHO"/>
    <property type="match status" value="1"/>
</dbReference>
<comment type="caution">
    <text evidence="10">The sequence shown here is derived from an EMBL/GenBank/DDBJ whole genome shotgun (WGS) entry which is preliminary data.</text>
</comment>
<evidence type="ECO:0000256" key="4">
    <source>
        <dbReference type="ARBA" id="ARBA00022490"/>
    </source>
</evidence>
<dbReference type="FunFam" id="3.40.30.10:FF:000016">
    <property type="entry name" value="Glutathione S-transferase F2"/>
    <property type="match status" value="1"/>
</dbReference>
<evidence type="ECO:0000259" key="9">
    <source>
        <dbReference type="PROSITE" id="PS50405"/>
    </source>
</evidence>
<dbReference type="InterPro" id="IPR004046">
    <property type="entry name" value="GST_C"/>
</dbReference>
<feature type="domain" description="GST N-terminal" evidence="8">
    <location>
        <begin position="1"/>
        <end position="82"/>
    </location>
</feature>
<comment type="subcellular location">
    <subcellularLocation>
        <location evidence="1">Cytoplasm</location>
        <location evidence="1">Cytosol</location>
    </subcellularLocation>
</comment>
<gene>
    <name evidence="10" type="ORF">K2173_022554</name>
</gene>
<dbReference type="CDD" id="cd03053">
    <property type="entry name" value="GST_N_Phi"/>
    <property type="match status" value="1"/>
</dbReference>
<dbReference type="InterPro" id="IPR010987">
    <property type="entry name" value="Glutathione-S-Trfase_C-like"/>
</dbReference>
<dbReference type="SFLD" id="SFLDG01154">
    <property type="entry name" value="Main.5:_Phi-like"/>
    <property type="match status" value="1"/>
</dbReference>
<dbReference type="CDD" id="cd03187">
    <property type="entry name" value="GST_C_Phi"/>
    <property type="match status" value="1"/>
</dbReference>
<evidence type="ECO:0000256" key="6">
    <source>
        <dbReference type="ARBA" id="ARBA00022679"/>
    </source>
</evidence>
<evidence type="ECO:0000313" key="10">
    <source>
        <dbReference type="EMBL" id="KAJ8766495.1"/>
    </source>
</evidence>
<dbReference type="InterPro" id="IPR004045">
    <property type="entry name" value="Glutathione_S-Trfase_N"/>
</dbReference>
<reference evidence="10 11" key="1">
    <citation type="submission" date="2021-09" db="EMBL/GenBank/DDBJ databases">
        <title>Genomic insights and catalytic innovation underlie evolution of tropane alkaloids biosynthesis.</title>
        <authorList>
            <person name="Wang Y.-J."/>
            <person name="Tian T."/>
            <person name="Huang J.-P."/>
            <person name="Huang S.-X."/>
        </authorList>
    </citation>
    <scope>NUCLEOTIDE SEQUENCE [LARGE SCALE GENOMIC DNA]</scope>
    <source>
        <strain evidence="10">KIB-2018</strain>
        <tissue evidence="10">Leaf</tissue>
    </source>
</reference>
<keyword evidence="11" id="KW-1185">Reference proteome</keyword>
<evidence type="ECO:0000313" key="11">
    <source>
        <dbReference type="Proteomes" id="UP001159364"/>
    </source>
</evidence>
<dbReference type="InterPro" id="IPR040079">
    <property type="entry name" value="Glutathione_S-Trfase"/>
</dbReference>